<keyword evidence="3" id="KW-1185">Reference proteome</keyword>
<evidence type="ECO:0000313" key="2">
    <source>
        <dbReference type="EMBL" id="CAE6755198.1"/>
    </source>
</evidence>
<evidence type="ECO:0008006" key="4">
    <source>
        <dbReference type="Google" id="ProtNLM"/>
    </source>
</evidence>
<proteinExistence type="predicted"/>
<reference evidence="2 3" key="1">
    <citation type="submission" date="2021-02" db="EMBL/GenBank/DDBJ databases">
        <authorList>
            <person name="Vanwijnsberghe S."/>
        </authorList>
    </citation>
    <scope>NUCLEOTIDE SEQUENCE [LARGE SCALE GENOMIC DNA]</scope>
    <source>
        <strain evidence="2 3">LMG 31837</strain>
    </source>
</reference>
<sequence length="363" mass="40221">MFAAQSNATARTADPIDRVEPQADYRITLDGRDLSRLISPRLISLSVSESRGDEADMLDLVLDDSRGDLAIPKRGAEIKVAIGWVGDQLIDKGTFTVNEAEHSGTPDIITVRARSASMTNEMHERREKSWHGQTIGAIVRAIAGRHDLKPAIGDALAKILIDHIDQTHESDMSFLTRLAKRYDAVMNVKDLRLLFMPIGTGKTVSGKALGVLAITRASGDRHRYHVSQRESYAAVRAHYHSNSKGKRKSVVVGGENNRNVKVLPEDYPNEAQARAAAQAEYDRTQRSQATFGYELALARPEIFPEMPVTVSGFKPEIDETPWLVKKATHTINADGGFSTSLDMEMRDDPTTERHRSHFRKGGQ</sequence>
<gene>
    <name evidence="2" type="ORF">R69888_03151</name>
</gene>
<dbReference type="EMBL" id="CAJNBK010000007">
    <property type="protein sequence ID" value="CAE6755198.1"/>
    <property type="molecule type" value="Genomic_DNA"/>
</dbReference>
<dbReference type="Proteomes" id="UP000672526">
    <property type="component" value="Unassembled WGS sequence"/>
</dbReference>
<dbReference type="SUPFAM" id="SSF69279">
    <property type="entry name" value="Phage tail proteins"/>
    <property type="match status" value="1"/>
</dbReference>
<comment type="caution">
    <text evidence="2">The sequence shown here is derived from an EMBL/GenBank/DDBJ whole genome shotgun (WGS) entry which is preliminary data.</text>
</comment>
<evidence type="ECO:0000256" key="1">
    <source>
        <dbReference type="SAM" id="MobiDB-lite"/>
    </source>
</evidence>
<dbReference type="Pfam" id="PF05954">
    <property type="entry name" value="Phage_GPD"/>
    <property type="match status" value="1"/>
</dbReference>
<feature type="compositionally biased region" description="Basic residues" evidence="1">
    <location>
        <begin position="354"/>
        <end position="363"/>
    </location>
</feature>
<dbReference type="RefSeq" id="WP_211612112.1">
    <property type="nucleotide sequence ID" value="NZ_CAJNBK010000007.1"/>
</dbReference>
<feature type="compositionally biased region" description="Basic and acidic residues" evidence="1">
    <location>
        <begin position="343"/>
        <end position="353"/>
    </location>
</feature>
<evidence type="ECO:0000313" key="3">
    <source>
        <dbReference type="Proteomes" id="UP000672526"/>
    </source>
</evidence>
<feature type="region of interest" description="Disordered" evidence="1">
    <location>
        <begin position="334"/>
        <end position="363"/>
    </location>
</feature>
<name>A0ABM8RIL2_9BURK</name>
<accession>A0ABM8RIL2</accession>
<protein>
    <recommendedName>
        <fullName evidence="4">Late control protein</fullName>
    </recommendedName>
</protein>
<organism evidence="2 3">
    <name type="scientific">Paraburkholderia haematera</name>
    <dbReference type="NCBI Taxonomy" id="2793077"/>
    <lineage>
        <taxon>Bacteria</taxon>
        <taxon>Pseudomonadati</taxon>
        <taxon>Pseudomonadota</taxon>
        <taxon>Betaproteobacteria</taxon>
        <taxon>Burkholderiales</taxon>
        <taxon>Burkholderiaceae</taxon>
        <taxon>Paraburkholderia</taxon>
    </lineage>
</organism>